<gene>
    <name evidence="2" type="ORF">M2B19_14325</name>
</gene>
<keyword evidence="1" id="KW-0732">Signal</keyword>
<sequence length="596" mass="64482">MKTSRRKLLGLLPATLLLGGTAVASNKKAKEDSPSLKGDGFITPQLYGIEPGEKVYGEQMAKLISSGGDIRFIKPGVYLTDRTLVIPSSTRIWIGNGVTLKLANNSNCNIFQNYAYHENSEKPDQTIEIAGSGEIDFNGKNQKTSNLTHMCSILKNIENLYIGGGLKVLNANKYAWLVAKIGNLTVDGLKFDTFSDGLHCQPPIKNTYIRNLKGKTGDDMLAFTIGDYANYDISEPGDFENVDVSGLYCDSALCAVKITGNDIGAFDKFRITGIYGNTKHAVFRIWGDTNLLSTNVRGLTVEDIHAIPADGYPVVDIDDRNFASGKFGIEIQSATFRNIYNSSDNEQTIRVSSTVGTKIHNLHIENPPRKAICIVGVNHKSTVICNLTVCNGCTDFIDNSNSSIVLNRGTIERIVIDNYKAKFQNSNNGCIARMIGDCRVDEAIFSGVLQENGVSGWINVNSGMSTASNLNVINYTCSGKGRIAQVLSSKLYLKITNTKVINGNPSDKIFYVKGGEMTISGDVDCDYNTIAADNGGVIITRPGINNICCDVSLLNAKESSVVINTNKSLPCGVGLVVLSGSTWKNLATGSVYETNK</sequence>
<dbReference type="InterPro" id="IPR012334">
    <property type="entry name" value="Pectin_lyas_fold"/>
</dbReference>
<dbReference type="EMBL" id="CP096849">
    <property type="protein sequence ID" value="WMT64106.1"/>
    <property type="molecule type" value="Genomic_DNA"/>
</dbReference>
<dbReference type="AlphaFoldDB" id="A0AAJ6ISL0"/>
<dbReference type="SUPFAM" id="SSF51126">
    <property type="entry name" value="Pectin lyase-like"/>
    <property type="match status" value="1"/>
</dbReference>
<dbReference type="Gene3D" id="2.160.20.10">
    <property type="entry name" value="Single-stranded right-handed beta-helix, Pectin lyase-like"/>
    <property type="match status" value="1"/>
</dbReference>
<name>A0AAJ6ISL0_9ENTR</name>
<feature type="signal peptide" evidence="1">
    <location>
        <begin position="1"/>
        <end position="24"/>
    </location>
</feature>
<reference evidence="2" key="1">
    <citation type="submission" date="2022-04" db="EMBL/GenBank/DDBJ databases">
        <title>Co-occurrence of mcr-9 and blaNDM-1 in multidrug-resistant Enterobacter kobei strain isolated from an infant with urinary infection.</title>
        <authorList>
            <person name="Zeng H."/>
        </authorList>
    </citation>
    <scope>NUCLEOTIDE SEQUENCE</scope>
    <source>
        <strain evidence="2">EC1382</strain>
    </source>
</reference>
<evidence type="ECO:0000313" key="3">
    <source>
        <dbReference type="Proteomes" id="UP001228563"/>
    </source>
</evidence>
<protein>
    <submittedName>
        <fullName evidence="2">Uncharacterized protein</fullName>
    </submittedName>
</protein>
<accession>A0AAJ6ISL0</accession>
<evidence type="ECO:0000313" key="2">
    <source>
        <dbReference type="EMBL" id="WMT64106.1"/>
    </source>
</evidence>
<organism evidence="2 3">
    <name type="scientific">Enterobacter kobei</name>
    <dbReference type="NCBI Taxonomy" id="208224"/>
    <lineage>
        <taxon>Bacteria</taxon>
        <taxon>Pseudomonadati</taxon>
        <taxon>Pseudomonadota</taxon>
        <taxon>Gammaproteobacteria</taxon>
        <taxon>Enterobacterales</taxon>
        <taxon>Enterobacteriaceae</taxon>
        <taxon>Enterobacter</taxon>
        <taxon>Enterobacter cloacae complex</taxon>
    </lineage>
</organism>
<dbReference type="InterPro" id="IPR011050">
    <property type="entry name" value="Pectin_lyase_fold/virulence"/>
</dbReference>
<dbReference type="Proteomes" id="UP001228563">
    <property type="component" value="Chromosome"/>
</dbReference>
<feature type="chain" id="PRO_5042487428" evidence="1">
    <location>
        <begin position="25"/>
        <end position="596"/>
    </location>
</feature>
<dbReference type="RefSeq" id="WP_219976789.1">
    <property type="nucleotide sequence ID" value="NZ_CP096849.1"/>
</dbReference>
<proteinExistence type="predicted"/>
<evidence type="ECO:0000256" key="1">
    <source>
        <dbReference type="SAM" id="SignalP"/>
    </source>
</evidence>